<gene>
    <name evidence="3" type="ORF">C7378_2340</name>
</gene>
<dbReference type="PANTHER" id="PTHR31151">
    <property type="entry name" value="PROLINE-TRNA LIGASE (DUF1680)"/>
    <property type="match status" value="1"/>
</dbReference>
<sequence length="697" mass="76993">MWTFRSDRRCEIPESRCAEEMNPQAKGESVFLHTGRRDFLKLLGAVAITAAAPGEVYALSARGTAATPVKNRSPLVANSFYALPLGAVKPQGWLARQLRIQANGLSGHLDETWADVGPNSGWLGGTGESWERGPYFLDGLVPLAYQLDDARLKAKAQKYIDWTLSSQQASGMFGPRSNDDWWPRMVMLKVLTQYEEATGDPRVIPLMSRYFNYQLAALPTRPLRDWGKFRWQDEVLSVVWLYNRTGDPNLLKLAHLLHDQGYDWQAEIADFHYKQRITPEFIKLNSGGGLSDVALATHGVNNGMAVKTGPVWAMFSGAAADRDAAAEMLRVLDRYHGLPNGMFSCDEHLAGLNPSQGSELCTVVELMFSLEQSLAISGDALLGDRLEKVAFNALPGTFTDDMWAHQYNQEPNQVECSLHREPWTTDGPESNLFGLDPNFGCCAANFHQGWPKFAATLWMASHDDGLAAVAYAPSSVEAMLGETPVRITETTDYPFRNRVQISIDAARPTAFPLRLRIPAWSEGTSIRVNGKSVTAQAGSFTNIARTWKAGDEVEIAFAMKPRVTRWFQNSVAIDRGSLVFSLPVKEDWLKLRDRGMTADWQVYPASEWNYALNVDEKTAPSLNVVETAVVESPFTVANPPVKLEVMGRKLPSWVAEDGVAKPVPAGPIASSAAEDKLTLVPYAAAKLRITAFPQLKT</sequence>
<dbReference type="InterPro" id="IPR006311">
    <property type="entry name" value="TAT_signal"/>
</dbReference>
<organism evidence="3 4">
    <name type="scientific">Acidipila rosea</name>
    <dbReference type="NCBI Taxonomy" id="768535"/>
    <lineage>
        <taxon>Bacteria</taxon>
        <taxon>Pseudomonadati</taxon>
        <taxon>Acidobacteriota</taxon>
        <taxon>Terriglobia</taxon>
        <taxon>Terriglobales</taxon>
        <taxon>Acidobacteriaceae</taxon>
        <taxon>Acidipila</taxon>
    </lineage>
</organism>
<dbReference type="SUPFAM" id="SSF48208">
    <property type="entry name" value="Six-hairpin glycosidases"/>
    <property type="match status" value="1"/>
</dbReference>
<reference evidence="3 4" key="1">
    <citation type="submission" date="2019-03" db="EMBL/GenBank/DDBJ databases">
        <title>Genomic Encyclopedia of Type Strains, Phase IV (KMG-IV): sequencing the most valuable type-strain genomes for metagenomic binning, comparative biology and taxonomic classification.</title>
        <authorList>
            <person name="Goeker M."/>
        </authorList>
    </citation>
    <scope>NUCLEOTIDE SEQUENCE [LARGE SCALE GENOMIC DNA]</scope>
    <source>
        <strain evidence="3 4">DSM 103428</strain>
    </source>
</reference>
<dbReference type="InterPro" id="IPR008928">
    <property type="entry name" value="6-hairpin_glycosidase_sf"/>
</dbReference>
<protein>
    <submittedName>
        <fullName evidence="3">DUF1680 family protein</fullName>
    </submittedName>
</protein>
<dbReference type="GO" id="GO:0005975">
    <property type="term" value="P:carbohydrate metabolic process"/>
    <property type="evidence" value="ECO:0007669"/>
    <property type="project" value="InterPro"/>
</dbReference>
<dbReference type="PANTHER" id="PTHR31151:SF0">
    <property type="entry name" value="PROLINE-TRNA LIGASE (DUF1680)"/>
    <property type="match status" value="1"/>
</dbReference>
<dbReference type="PROSITE" id="PS51318">
    <property type="entry name" value="TAT"/>
    <property type="match status" value="1"/>
</dbReference>
<dbReference type="Pfam" id="PF20736">
    <property type="entry name" value="Glyco_hydro127M"/>
    <property type="match status" value="1"/>
</dbReference>
<evidence type="ECO:0000259" key="2">
    <source>
        <dbReference type="Pfam" id="PF20736"/>
    </source>
</evidence>
<name>A0A4R1L6Q0_9BACT</name>
<dbReference type="AlphaFoldDB" id="A0A4R1L6Q0"/>
<evidence type="ECO:0000313" key="4">
    <source>
        <dbReference type="Proteomes" id="UP000295210"/>
    </source>
</evidence>
<keyword evidence="4" id="KW-1185">Reference proteome</keyword>
<comment type="caution">
    <text evidence="3">The sequence shown here is derived from an EMBL/GenBank/DDBJ whole genome shotgun (WGS) entry which is preliminary data.</text>
</comment>
<dbReference type="InterPro" id="IPR012878">
    <property type="entry name" value="Beta-AFase-like_GH127_cat"/>
</dbReference>
<dbReference type="Pfam" id="PF07944">
    <property type="entry name" value="Beta-AFase-like_GH127_cat"/>
    <property type="match status" value="1"/>
</dbReference>
<evidence type="ECO:0000313" key="3">
    <source>
        <dbReference type="EMBL" id="TCK72750.1"/>
    </source>
</evidence>
<feature type="domain" description="Non-reducing end beta-L-arabinofuranosidase-like GH127 catalytic" evidence="1">
    <location>
        <begin position="137"/>
        <end position="454"/>
    </location>
</feature>
<accession>A0A4R1L6Q0</accession>
<feature type="domain" description="Non-reducing end beta-L-arabinofuranosidase-like GH127 middle" evidence="2">
    <location>
        <begin position="469"/>
        <end position="559"/>
    </location>
</feature>
<dbReference type="Proteomes" id="UP000295210">
    <property type="component" value="Unassembled WGS sequence"/>
</dbReference>
<dbReference type="InterPro" id="IPR049046">
    <property type="entry name" value="Beta-AFase-like_GH127_middle"/>
</dbReference>
<proteinExistence type="predicted"/>
<dbReference type="EMBL" id="SMGK01000003">
    <property type="protein sequence ID" value="TCK72750.1"/>
    <property type="molecule type" value="Genomic_DNA"/>
</dbReference>
<evidence type="ECO:0000259" key="1">
    <source>
        <dbReference type="Pfam" id="PF07944"/>
    </source>
</evidence>